<accession>A0A0F9L0H9</accession>
<sequence>MDQHLRQLERAANTGNIEDYNRWVLTLYRQATWDNDRLRLVTKNHFQCRDGKIPENHFVIMQPLQDLGGEVRITFLERRPKAKLITEEETLVDYDINSNLFQQIKNLSFERPRHILPRALYGLEWMVFCPKVKRILNIDILSLSMKHSFREIKVLDTKIIYPRTAQTRQGFTWAFTDVKETI</sequence>
<proteinExistence type="predicted"/>
<name>A0A0F9L0H9_9ZZZZ</name>
<gene>
    <name evidence="1" type="ORF">LCGC14_1636670</name>
</gene>
<evidence type="ECO:0000313" key="1">
    <source>
        <dbReference type="EMBL" id="KKM21310.1"/>
    </source>
</evidence>
<dbReference type="EMBL" id="LAZR01013578">
    <property type="protein sequence ID" value="KKM21310.1"/>
    <property type="molecule type" value="Genomic_DNA"/>
</dbReference>
<protein>
    <submittedName>
        <fullName evidence="1">Uncharacterized protein</fullName>
    </submittedName>
</protein>
<reference evidence="1" key="1">
    <citation type="journal article" date="2015" name="Nature">
        <title>Complex archaea that bridge the gap between prokaryotes and eukaryotes.</title>
        <authorList>
            <person name="Spang A."/>
            <person name="Saw J.H."/>
            <person name="Jorgensen S.L."/>
            <person name="Zaremba-Niedzwiedzka K."/>
            <person name="Martijn J."/>
            <person name="Lind A.E."/>
            <person name="van Eijk R."/>
            <person name="Schleper C."/>
            <person name="Guy L."/>
            <person name="Ettema T.J."/>
        </authorList>
    </citation>
    <scope>NUCLEOTIDE SEQUENCE</scope>
</reference>
<comment type="caution">
    <text evidence="1">The sequence shown here is derived from an EMBL/GenBank/DDBJ whole genome shotgun (WGS) entry which is preliminary data.</text>
</comment>
<dbReference type="AlphaFoldDB" id="A0A0F9L0H9"/>
<organism evidence="1">
    <name type="scientific">marine sediment metagenome</name>
    <dbReference type="NCBI Taxonomy" id="412755"/>
    <lineage>
        <taxon>unclassified sequences</taxon>
        <taxon>metagenomes</taxon>
        <taxon>ecological metagenomes</taxon>
    </lineage>
</organism>